<comment type="caution">
    <text evidence="2">The sequence shown here is derived from an EMBL/GenBank/DDBJ whole genome shotgun (WGS) entry which is preliminary data.</text>
</comment>
<dbReference type="RefSeq" id="WP_345479168.1">
    <property type="nucleotide sequence ID" value="NZ_BAABLP010000001.1"/>
</dbReference>
<dbReference type="InterPro" id="IPR021527">
    <property type="entry name" value="DUF2795"/>
</dbReference>
<evidence type="ECO:0000313" key="3">
    <source>
        <dbReference type="Proteomes" id="UP001500121"/>
    </source>
</evidence>
<evidence type="ECO:0000256" key="1">
    <source>
        <dbReference type="SAM" id="MobiDB-lite"/>
    </source>
</evidence>
<feature type="region of interest" description="Disordered" evidence="1">
    <location>
        <begin position="46"/>
        <end position="66"/>
    </location>
</feature>
<organism evidence="2 3">
    <name type="scientific">Amnibacterium soli</name>
    <dbReference type="NCBI Taxonomy" id="1282736"/>
    <lineage>
        <taxon>Bacteria</taxon>
        <taxon>Bacillati</taxon>
        <taxon>Actinomycetota</taxon>
        <taxon>Actinomycetes</taxon>
        <taxon>Micrococcales</taxon>
        <taxon>Microbacteriaceae</taxon>
        <taxon>Amnibacterium</taxon>
    </lineage>
</organism>
<accession>A0ABP8YR52</accession>
<evidence type="ECO:0000313" key="2">
    <source>
        <dbReference type="EMBL" id="GAA4736424.1"/>
    </source>
</evidence>
<dbReference type="EMBL" id="BAABLP010000001">
    <property type="protein sequence ID" value="GAA4736424.1"/>
    <property type="molecule type" value="Genomic_DNA"/>
</dbReference>
<keyword evidence="3" id="KW-1185">Reference proteome</keyword>
<proteinExistence type="predicted"/>
<dbReference type="Proteomes" id="UP001500121">
    <property type="component" value="Unassembled WGS sequence"/>
</dbReference>
<gene>
    <name evidence="2" type="ORF">GCM10025783_03220</name>
</gene>
<protein>
    <submittedName>
        <fullName evidence="2">DUF2795 domain-containing protein</fullName>
    </submittedName>
</protein>
<reference evidence="3" key="1">
    <citation type="journal article" date="2019" name="Int. J. Syst. Evol. Microbiol.">
        <title>The Global Catalogue of Microorganisms (GCM) 10K type strain sequencing project: providing services to taxonomists for standard genome sequencing and annotation.</title>
        <authorList>
            <consortium name="The Broad Institute Genomics Platform"/>
            <consortium name="The Broad Institute Genome Sequencing Center for Infectious Disease"/>
            <person name="Wu L."/>
            <person name="Ma J."/>
        </authorList>
    </citation>
    <scope>NUCLEOTIDE SEQUENCE [LARGE SCALE GENOMIC DNA]</scope>
    <source>
        <strain evidence="3">JCM 19015</strain>
    </source>
</reference>
<dbReference type="Pfam" id="PF11387">
    <property type="entry name" value="DUF2795"/>
    <property type="match status" value="1"/>
</dbReference>
<sequence length="66" mass="7052">MADMPNPIEVQKHLKGMDYPVSKDTILSTAKDSGADQAILDALGNIPDREYDGPNAISHELSANNG</sequence>
<name>A0ABP8YR52_9MICO</name>